<evidence type="ECO:0000313" key="7">
    <source>
        <dbReference type="Proteomes" id="UP000504610"/>
    </source>
</evidence>
<dbReference type="PROSITE" id="PS00105">
    <property type="entry name" value="AA_TRANSFER_CLASS_1"/>
    <property type="match status" value="1"/>
</dbReference>
<evidence type="ECO:0000313" key="8">
    <source>
        <dbReference type="RefSeq" id="XP_018483686.1"/>
    </source>
</evidence>
<dbReference type="SUPFAM" id="SSF53383">
    <property type="entry name" value="PLP-dependent transferases"/>
    <property type="match status" value="1"/>
</dbReference>
<dbReference type="InterPro" id="IPR004838">
    <property type="entry name" value="NHTrfase_class1_PyrdxlP-BS"/>
</dbReference>
<feature type="modified residue" description="N6-(pyridoxal phosphate)lysine" evidence="5">
    <location>
        <position position="254"/>
    </location>
</feature>
<dbReference type="GeneID" id="108854582"/>
<dbReference type="InterPro" id="IPR015424">
    <property type="entry name" value="PyrdxlP-dep_Trfase"/>
</dbReference>
<feature type="domain" description="Aminotransferase class I/classII large" evidence="6">
    <location>
        <begin position="59"/>
        <end position="410"/>
    </location>
</feature>
<dbReference type="Gene3D" id="3.90.1150.10">
    <property type="entry name" value="Aspartate Aminotransferase, domain 1"/>
    <property type="match status" value="1"/>
</dbReference>
<gene>
    <name evidence="8" type="primary">LOC108854582</name>
</gene>
<keyword evidence="7" id="KW-1185">Reference proteome</keyword>
<dbReference type="GO" id="GO:0005829">
    <property type="term" value="C:cytosol"/>
    <property type="evidence" value="ECO:0007669"/>
    <property type="project" value="TreeGrafter"/>
</dbReference>
<dbReference type="FunFam" id="3.40.640.10:FF:000048">
    <property type="entry name" value="tyrosine aminotransferase"/>
    <property type="match status" value="1"/>
</dbReference>
<organism evidence="7 8">
    <name type="scientific">Raphanus sativus</name>
    <name type="common">Radish</name>
    <name type="synonym">Raphanus raphanistrum var. sativus</name>
    <dbReference type="NCBI Taxonomy" id="3726"/>
    <lineage>
        <taxon>Eukaryota</taxon>
        <taxon>Viridiplantae</taxon>
        <taxon>Streptophyta</taxon>
        <taxon>Embryophyta</taxon>
        <taxon>Tracheophyta</taxon>
        <taxon>Spermatophyta</taxon>
        <taxon>Magnoliopsida</taxon>
        <taxon>eudicotyledons</taxon>
        <taxon>Gunneridae</taxon>
        <taxon>Pentapetalae</taxon>
        <taxon>rosids</taxon>
        <taxon>malvids</taxon>
        <taxon>Brassicales</taxon>
        <taxon>Brassicaceae</taxon>
        <taxon>Brassiceae</taxon>
        <taxon>Raphanus</taxon>
    </lineage>
</organism>
<dbReference type="PANTHER" id="PTHR45744:SF21">
    <property type="entry name" value="AMINOTRANSFERASE TAT3-RELATED"/>
    <property type="match status" value="1"/>
</dbReference>
<evidence type="ECO:0000256" key="1">
    <source>
        <dbReference type="ARBA" id="ARBA00001933"/>
    </source>
</evidence>
<dbReference type="InterPro" id="IPR005958">
    <property type="entry name" value="TyrNic_aminoTrfase"/>
</dbReference>
<evidence type="ECO:0000256" key="3">
    <source>
        <dbReference type="ARBA" id="ARBA00022898"/>
    </source>
</evidence>
<dbReference type="InterPro" id="IPR015421">
    <property type="entry name" value="PyrdxlP-dep_Trfase_major"/>
</dbReference>
<comment type="similarity">
    <text evidence="2 4">Belongs to the class-I pyridoxal-phosphate-dependent aminotransferase family.</text>
</comment>
<reference evidence="8" key="2">
    <citation type="submission" date="2025-08" db="UniProtKB">
        <authorList>
            <consortium name="RefSeq"/>
        </authorList>
    </citation>
    <scope>IDENTIFICATION</scope>
    <source>
        <tissue evidence="8">Leaf</tissue>
    </source>
</reference>
<evidence type="ECO:0000256" key="5">
    <source>
        <dbReference type="PIRSR" id="PIRSR000517-1"/>
    </source>
</evidence>
<keyword evidence="8" id="KW-0032">Aminotransferase</keyword>
<sequence>MASNGNINCTTNDVVWQFKGNGATSDAAAVTLKKLVFGMFKHCNFNNGKTILPCLTNSFKTCPEAEEAVAAAVRSGMANSYAPSPGTSNARRAVVDYLNGELPTKLRPEDVYITGGCNQAIEILIDSLAGNPAANILLPNPVYPHYDARAMYSGVEVRKYDLLPERDFEIDLDALEAAADKNTVALVLVNPNNPCGNVYTYDHLKKVAEMARKLGILVISDEVYDQVVYGDRPFVPMGIFASIAPVITLGSISKGWVVPGWRIGWMAINDSNSILKQAGVLQSIEDCLELTPQPSFILQEALPEILEKTPKEYFVKKNKAMKRNVELSFERLRDIPCLFCPKKPESCSYLWLRLDTSVLDNIENDLEFCTKLASEESLILVPGVAFGSNNWVRISIGTEESELEETYDRLKSFYGRHAISKESIKPNGHKTVVNQRVVSVI</sequence>
<reference evidence="7" key="1">
    <citation type="journal article" date="2019" name="Database">
        <title>The radish genome database (RadishGD): an integrated information resource for radish genomics.</title>
        <authorList>
            <person name="Yu H.J."/>
            <person name="Baek S."/>
            <person name="Lee Y.J."/>
            <person name="Cho A."/>
            <person name="Mun J.H."/>
        </authorList>
    </citation>
    <scope>NUCLEOTIDE SEQUENCE [LARGE SCALE GENOMIC DNA]</scope>
    <source>
        <strain evidence="7">cv. WK10039</strain>
    </source>
</reference>
<dbReference type="OrthoDB" id="7042322at2759"/>
<dbReference type="InterPro" id="IPR015422">
    <property type="entry name" value="PyrdxlP-dep_Trfase_small"/>
</dbReference>
<name>A0A6J0NHT8_RAPSA</name>
<evidence type="ECO:0000259" key="6">
    <source>
        <dbReference type="Pfam" id="PF00155"/>
    </source>
</evidence>
<dbReference type="PANTHER" id="PTHR45744">
    <property type="entry name" value="TYROSINE AMINOTRANSFERASE"/>
    <property type="match status" value="1"/>
</dbReference>
<dbReference type="KEGG" id="rsz:108854582"/>
<proteinExistence type="inferred from homology"/>
<dbReference type="NCBIfam" id="TIGR01265">
    <property type="entry name" value="tyr_nico_aTase"/>
    <property type="match status" value="1"/>
</dbReference>
<dbReference type="GO" id="GO:0004838">
    <property type="term" value="F:L-tyrosine-2-oxoglutarate transaminase activity"/>
    <property type="evidence" value="ECO:0007669"/>
    <property type="project" value="TreeGrafter"/>
</dbReference>
<dbReference type="CDD" id="cd00609">
    <property type="entry name" value="AAT_like"/>
    <property type="match status" value="1"/>
</dbReference>
<dbReference type="Pfam" id="PF00155">
    <property type="entry name" value="Aminotran_1_2"/>
    <property type="match status" value="1"/>
</dbReference>
<keyword evidence="8" id="KW-0808">Transferase</keyword>
<dbReference type="PIRSF" id="PIRSF000517">
    <property type="entry name" value="Tyr_transaminase"/>
    <property type="match status" value="1"/>
</dbReference>
<evidence type="ECO:0000256" key="2">
    <source>
        <dbReference type="ARBA" id="ARBA00007441"/>
    </source>
</evidence>
<dbReference type="AlphaFoldDB" id="A0A6J0NHT8"/>
<dbReference type="InterPro" id="IPR004839">
    <property type="entry name" value="Aminotransferase_I/II_large"/>
</dbReference>
<keyword evidence="3 4" id="KW-0663">Pyridoxal phosphate</keyword>
<dbReference type="Gene3D" id="3.40.640.10">
    <property type="entry name" value="Type I PLP-dependent aspartate aminotransferase-like (Major domain)"/>
    <property type="match status" value="1"/>
</dbReference>
<accession>A0A6J0NHT8</accession>
<dbReference type="GO" id="GO:0006572">
    <property type="term" value="P:L-tyrosine catabolic process"/>
    <property type="evidence" value="ECO:0007669"/>
    <property type="project" value="TreeGrafter"/>
</dbReference>
<comment type="cofactor">
    <cofactor evidence="1 4 5">
        <name>pyridoxal 5'-phosphate</name>
        <dbReference type="ChEBI" id="CHEBI:597326"/>
    </cofactor>
</comment>
<dbReference type="Proteomes" id="UP000504610">
    <property type="component" value="Chromosome 4"/>
</dbReference>
<dbReference type="RefSeq" id="XP_018483686.1">
    <property type="nucleotide sequence ID" value="XM_018628184.2"/>
</dbReference>
<dbReference type="GO" id="GO:0030170">
    <property type="term" value="F:pyridoxal phosphate binding"/>
    <property type="evidence" value="ECO:0007669"/>
    <property type="project" value="InterPro"/>
</dbReference>
<evidence type="ECO:0000256" key="4">
    <source>
        <dbReference type="PIRNR" id="PIRNR000517"/>
    </source>
</evidence>
<protein>
    <submittedName>
        <fullName evidence="8">Probable aminotransferase TAT3</fullName>
    </submittedName>
</protein>